<proteinExistence type="predicted"/>
<dbReference type="AlphaFoldDB" id="A0A0M9BJR4"/>
<dbReference type="Proteomes" id="UP000037688">
    <property type="component" value="Unassembled WGS sequence"/>
</dbReference>
<name>A0A0M9BJR4_9BACL</name>
<sequence>MAYSQSKTEALATHLRNRFMEGNVEGHEIVVALISMVKAQKINIDDVAPVLFNVFFDNPEGILSALEKASTLVDDELIDSIINEVNENA</sequence>
<dbReference type="PATRIC" id="fig|1705561.3.peg.6614"/>
<protein>
    <submittedName>
        <fullName evidence="1">Uncharacterized protein</fullName>
    </submittedName>
</protein>
<keyword evidence="2" id="KW-1185">Reference proteome</keyword>
<reference evidence="1 2" key="1">
    <citation type="submission" date="2015-08" db="EMBL/GenBank/DDBJ databases">
        <title>Draft genome sequence of cellulolytic and xylanolytic Paenibacillus sp. A59, isolated from a decaying forest soil from Patagonia, Argentina.</title>
        <authorList>
            <person name="Ghio S."/>
            <person name="Caceres A.M."/>
            <person name="Talia P."/>
            <person name="Grasso D."/>
            <person name="Campos E."/>
        </authorList>
    </citation>
    <scope>NUCLEOTIDE SEQUENCE [LARGE SCALE GENOMIC DNA]</scope>
    <source>
        <strain evidence="1 2">A59</strain>
    </source>
</reference>
<evidence type="ECO:0000313" key="2">
    <source>
        <dbReference type="Proteomes" id="UP000037688"/>
    </source>
</evidence>
<comment type="caution">
    <text evidence="1">The sequence shown here is derived from an EMBL/GenBank/DDBJ whole genome shotgun (WGS) entry which is preliminary data.</text>
</comment>
<dbReference type="EMBL" id="LITU01000083">
    <property type="protein sequence ID" value="KOY12856.1"/>
    <property type="molecule type" value="Genomic_DNA"/>
</dbReference>
<gene>
    <name evidence="1" type="ORF">AMS66_31220</name>
</gene>
<organism evidence="1 2">
    <name type="scientific">Paenibacillus xylanivorans</name>
    <dbReference type="NCBI Taxonomy" id="1705561"/>
    <lineage>
        <taxon>Bacteria</taxon>
        <taxon>Bacillati</taxon>
        <taxon>Bacillota</taxon>
        <taxon>Bacilli</taxon>
        <taxon>Bacillales</taxon>
        <taxon>Paenibacillaceae</taxon>
        <taxon>Paenibacillus</taxon>
    </lineage>
</organism>
<dbReference type="OrthoDB" id="2624516at2"/>
<accession>A0A0M9BJR4</accession>
<evidence type="ECO:0000313" key="1">
    <source>
        <dbReference type="EMBL" id="KOY12856.1"/>
    </source>
</evidence>